<feature type="transmembrane region" description="Helical" evidence="1">
    <location>
        <begin position="6"/>
        <end position="21"/>
    </location>
</feature>
<keyword evidence="1" id="KW-0812">Transmembrane</keyword>
<feature type="transmembrane region" description="Helical" evidence="1">
    <location>
        <begin position="404"/>
        <end position="422"/>
    </location>
</feature>
<comment type="caution">
    <text evidence="2">The sequence shown here is derived from an EMBL/GenBank/DDBJ whole genome shotgun (WGS) entry which is preliminary data.</text>
</comment>
<evidence type="ECO:0008006" key="4">
    <source>
        <dbReference type="Google" id="ProtNLM"/>
    </source>
</evidence>
<sequence>MLNGSYFYLLALLLLGTRMLSGSWRKTVLLPWVVLTAPMLCGAGLANLGLVPALITPWSDSTHILVLSGSAALLAGSFTLRGVRSSLDPVELEVRWHEATLLKVLVGLTGLALVTNAAQFLIAGQVPMLSADPDRARMVASQNGYLHIFSVLSGHLIPIGALILFTGKSLGRGTRRTLKAVIAVNFLVLLLWVARGMLIYPIVTVIAMNYLLDSASFTLKKLVTVALLFLFIVSGVKYLRDVTRFGFDYNGTGQQSSTSGLERGLLANASVLYLTIALNYEILNRYLATVPLLAPYSGGRIMAGNLLAYLPGTGTPYSELQFQNAVLKKNEPDYTLTSTFFGVPYLDFGLPGVLIVSFLAGLLYRTAWLRIRERGTPWSVFFYGYLVSMATFIPYAFMYTQVSFTWFLLSSYPIIFLCSCRMEGTSLWRRRGLLHAGADQSIPRLH</sequence>
<dbReference type="InterPro" id="IPR002760">
    <property type="entry name" value="O_anti_polymase"/>
</dbReference>
<reference evidence="3" key="1">
    <citation type="submission" date="2020-06" db="EMBL/GenBank/DDBJ databases">
        <title>Draft genomic sequence of Geomonas sp. Red330.</title>
        <authorList>
            <person name="Itoh H."/>
            <person name="Zhenxing X."/>
            <person name="Ushijima N."/>
            <person name="Masuda Y."/>
            <person name="Shiratori Y."/>
            <person name="Senoo K."/>
        </authorList>
    </citation>
    <scope>NUCLEOTIDE SEQUENCE [LARGE SCALE GENOMIC DNA]</scope>
    <source>
        <strain evidence="3">Red330</strain>
    </source>
</reference>
<dbReference type="Proteomes" id="UP000556026">
    <property type="component" value="Unassembled WGS sequence"/>
</dbReference>
<feature type="transmembrane region" description="Helical" evidence="1">
    <location>
        <begin position="380"/>
        <end position="398"/>
    </location>
</feature>
<feature type="transmembrane region" description="Helical" evidence="1">
    <location>
        <begin position="144"/>
        <end position="165"/>
    </location>
</feature>
<keyword evidence="1" id="KW-0472">Membrane</keyword>
<name>A0A6V8MI32_9BACT</name>
<feature type="transmembrane region" description="Helical" evidence="1">
    <location>
        <begin position="177"/>
        <end position="202"/>
    </location>
</feature>
<evidence type="ECO:0000256" key="1">
    <source>
        <dbReference type="SAM" id="Phobius"/>
    </source>
</evidence>
<feature type="transmembrane region" description="Helical" evidence="1">
    <location>
        <begin position="348"/>
        <end position="368"/>
    </location>
</feature>
<dbReference type="AlphaFoldDB" id="A0A6V8MI32"/>
<dbReference type="EMBL" id="BLXX01000005">
    <property type="protein sequence ID" value="GFO59670.1"/>
    <property type="molecule type" value="Genomic_DNA"/>
</dbReference>
<gene>
    <name evidence="2" type="ORF">GMST_19950</name>
</gene>
<feature type="transmembrane region" description="Helical" evidence="1">
    <location>
        <begin position="222"/>
        <end position="239"/>
    </location>
</feature>
<protein>
    <recommendedName>
        <fullName evidence="4">Oligosaccharide repeat unit polymerase</fullName>
    </recommendedName>
</protein>
<organism evidence="2 3">
    <name type="scientific">Geomonas silvestris</name>
    <dbReference type="NCBI Taxonomy" id="2740184"/>
    <lineage>
        <taxon>Bacteria</taxon>
        <taxon>Pseudomonadati</taxon>
        <taxon>Thermodesulfobacteriota</taxon>
        <taxon>Desulfuromonadia</taxon>
        <taxon>Geobacterales</taxon>
        <taxon>Geobacteraceae</taxon>
        <taxon>Geomonas</taxon>
    </lineage>
</organism>
<proteinExistence type="predicted"/>
<keyword evidence="3" id="KW-1185">Reference proteome</keyword>
<feature type="transmembrane region" description="Helical" evidence="1">
    <location>
        <begin position="61"/>
        <end position="80"/>
    </location>
</feature>
<feature type="transmembrane region" description="Helical" evidence="1">
    <location>
        <begin position="28"/>
        <end position="55"/>
    </location>
</feature>
<dbReference type="NCBIfam" id="TIGR04370">
    <property type="entry name" value="glyco_rpt_poly"/>
    <property type="match status" value="1"/>
</dbReference>
<accession>A0A6V8MI32</accession>
<keyword evidence="1" id="KW-1133">Transmembrane helix</keyword>
<feature type="transmembrane region" description="Helical" evidence="1">
    <location>
        <begin position="101"/>
        <end position="124"/>
    </location>
</feature>
<dbReference type="Pfam" id="PF01901">
    <property type="entry name" value="O_anti_polymase"/>
    <property type="match status" value="1"/>
</dbReference>
<evidence type="ECO:0000313" key="2">
    <source>
        <dbReference type="EMBL" id="GFO59670.1"/>
    </source>
</evidence>
<evidence type="ECO:0000313" key="3">
    <source>
        <dbReference type="Proteomes" id="UP000556026"/>
    </source>
</evidence>
<dbReference type="RefSeq" id="WP_183354504.1">
    <property type="nucleotide sequence ID" value="NZ_BLXX01000005.1"/>
</dbReference>